<evidence type="ECO:0000313" key="1">
    <source>
        <dbReference type="EMBL" id="ACL48349.1"/>
    </source>
</evidence>
<dbReference type="eggNOG" id="ENOG502ZRZI">
    <property type="taxonomic scope" value="Bacteria"/>
</dbReference>
<accession>B8J3W4</accession>
<name>B8J3W4_DESDA</name>
<dbReference type="AlphaFoldDB" id="B8J3W4"/>
<organism evidence="1">
    <name type="scientific">Desulfovibrio desulfuricans (strain ATCC 27774 / DSM 6949 / MB)</name>
    <dbReference type="NCBI Taxonomy" id="525146"/>
    <lineage>
        <taxon>Bacteria</taxon>
        <taxon>Pseudomonadati</taxon>
        <taxon>Thermodesulfobacteriota</taxon>
        <taxon>Desulfovibrionia</taxon>
        <taxon>Desulfovibrionales</taxon>
        <taxon>Desulfovibrionaceae</taxon>
        <taxon>Desulfovibrio</taxon>
    </lineage>
</organism>
<reference evidence="1" key="1">
    <citation type="submission" date="2009-01" db="EMBL/GenBank/DDBJ databases">
        <title>Complete sequence of Desulfovibrio desulfuricans subsp. desulfuricans str. ATCC 27774.</title>
        <authorList>
            <consortium name="US DOE Joint Genome Institute"/>
            <person name="Lucas S."/>
            <person name="Copeland A."/>
            <person name="Lapidus A."/>
            <person name="Glavina del Rio T."/>
            <person name="Tice H."/>
            <person name="Bruce D."/>
            <person name="Goodwin L."/>
            <person name="Pitluck S."/>
            <person name="Sims D."/>
            <person name="Lu M."/>
            <person name="Kiss H."/>
            <person name="Meineke L."/>
            <person name="Brettin T."/>
            <person name="Detter J.C."/>
            <person name="Han C."/>
            <person name="Larimer F."/>
            <person name="Land M."/>
            <person name="Hauser L."/>
            <person name="Kyrpides N."/>
            <person name="Ovchinnikova G."/>
            <person name="Hazen T.C."/>
        </authorList>
    </citation>
    <scope>NUCLEOTIDE SEQUENCE [LARGE SCALE GENOMIC DNA]</scope>
    <source>
        <strain evidence="1">ATCC 27774</strain>
    </source>
</reference>
<protein>
    <submittedName>
        <fullName evidence="1">Uncharacterized protein</fullName>
    </submittedName>
</protein>
<sequence>MKNIVGESFAKVLSFANDFKLSPALSNEKLLAISKSVYKKEYPLLVWKNALNEHSVINGNQLSYLNESVSDISTSFFLFLQGFYKPAQFILRSAIENFIKFLYHSKIGEVGDKRIDRLFVELKKNYLNSNRLIHQSVVDLSNSYSELSLCVHGDNSYISMLEGLSEYPSFDNAKANKYKNESDRSCTAMVFILSISYLHIFFGMHHRLQDAIRAALHAKHSQAMLEQFQNN</sequence>
<proteinExistence type="predicted"/>
<dbReference type="KEGG" id="dds:Ddes_0437"/>
<dbReference type="HOGENOM" id="CLU_099020_0_0_7"/>
<dbReference type="EMBL" id="CP001358">
    <property type="protein sequence ID" value="ACL48349.1"/>
    <property type="molecule type" value="Genomic_DNA"/>
</dbReference>
<dbReference type="STRING" id="525146.Ddes_0437"/>
<gene>
    <name evidence="1" type="ordered locus">Ddes_0437</name>
</gene>